<evidence type="ECO:0000313" key="7">
    <source>
        <dbReference type="Proteomes" id="UP000621210"/>
    </source>
</evidence>
<feature type="domain" description="Transcription elongation factor GreA/GreB C-terminal" evidence="4">
    <location>
        <begin position="80"/>
        <end position="150"/>
    </location>
</feature>
<dbReference type="InterPro" id="IPR001437">
    <property type="entry name" value="Tscrpt_elong_fac_GreA/B_C"/>
</dbReference>
<comment type="caution">
    <text evidence="6">The sequence shown here is derived from an EMBL/GenBank/DDBJ whole genome shotgun (WGS) entry which is preliminary data.</text>
</comment>
<evidence type="ECO:0000259" key="4">
    <source>
        <dbReference type="Pfam" id="PF01272"/>
    </source>
</evidence>
<proteinExistence type="predicted"/>
<keyword evidence="6" id="KW-0648">Protein biosynthesis</keyword>
<evidence type="ECO:0000256" key="2">
    <source>
        <dbReference type="ARBA" id="ARBA00023163"/>
    </source>
</evidence>
<dbReference type="NCBIfam" id="NF004548">
    <property type="entry name" value="PRK05892.1"/>
    <property type="match status" value="1"/>
</dbReference>
<dbReference type="PIRSF" id="PIRSF006092">
    <property type="entry name" value="GreA_GreB"/>
    <property type="match status" value="1"/>
</dbReference>
<dbReference type="PANTHER" id="PTHR30437:SF4">
    <property type="entry name" value="TRANSCRIPTION ELONGATION FACTOR GREA"/>
    <property type="match status" value="1"/>
</dbReference>
<dbReference type="Gene3D" id="1.10.287.180">
    <property type="entry name" value="Transcription elongation factor, GreA/GreB, N-terminal domain"/>
    <property type="match status" value="1"/>
</dbReference>
<keyword evidence="6" id="KW-0251">Elongation factor</keyword>
<dbReference type="InterPro" id="IPR036953">
    <property type="entry name" value="GreA/GreB_C_sf"/>
</dbReference>
<reference evidence="6" key="2">
    <citation type="submission" date="2020-09" db="EMBL/GenBank/DDBJ databases">
        <authorList>
            <person name="Luo X."/>
        </authorList>
    </citation>
    <scope>NUCLEOTIDE SEQUENCE</scope>
    <source>
        <strain evidence="6">TRM S81-3</strain>
    </source>
</reference>
<accession>A0A926LDH4</accession>
<dbReference type="Proteomes" id="UP000621210">
    <property type="component" value="Unassembled WGS sequence"/>
</dbReference>
<dbReference type="RefSeq" id="WP_188185399.1">
    <property type="nucleotide sequence ID" value="NZ_JACVQF010000235.1"/>
</dbReference>
<gene>
    <name evidence="6" type="ORF">H0H10_35970</name>
</gene>
<dbReference type="AlphaFoldDB" id="A0A926LDH4"/>
<keyword evidence="7" id="KW-1185">Reference proteome</keyword>
<evidence type="ECO:0000259" key="5">
    <source>
        <dbReference type="Pfam" id="PF03449"/>
    </source>
</evidence>
<name>A0A926LDH4_9ACTN</name>
<dbReference type="SUPFAM" id="SSF46557">
    <property type="entry name" value="GreA transcript cleavage protein, N-terminal domain"/>
    <property type="match status" value="1"/>
</dbReference>
<dbReference type="GO" id="GO:0032784">
    <property type="term" value="P:regulation of DNA-templated transcription elongation"/>
    <property type="evidence" value="ECO:0007669"/>
    <property type="project" value="InterPro"/>
</dbReference>
<dbReference type="EMBL" id="JACVQF010000235">
    <property type="protein sequence ID" value="MBD0424503.1"/>
    <property type="molecule type" value="Genomic_DNA"/>
</dbReference>
<evidence type="ECO:0000256" key="3">
    <source>
        <dbReference type="SAM" id="MobiDB-lite"/>
    </source>
</evidence>
<reference evidence="6" key="1">
    <citation type="submission" date="2020-09" db="EMBL/GenBank/DDBJ databases">
        <title>Streptomyces grisecoloratus sp. nov., isolated from cotton soil.</title>
        <authorList>
            <person name="Xing L."/>
        </authorList>
    </citation>
    <scope>NUCLEOTIDE SEQUENCE</scope>
    <source>
        <strain evidence="6">TRM S81-3</strain>
    </source>
</reference>
<evidence type="ECO:0000313" key="6">
    <source>
        <dbReference type="EMBL" id="MBD0424503.1"/>
    </source>
</evidence>
<feature type="region of interest" description="Disordered" evidence="3">
    <location>
        <begin position="105"/>
        <end position="160"/>
    </location>
</feature>
<dbReference type="Pfam" id="PF03449">
    <property type="entry name" value="GreA_GreB_N"/>
    <property type="match status" value="1"/>
</dbReference>
<keyword evidence="1" id="KW-0805">Transcription regulation</keyword>
<dbReference type="SUPFAM" id="SSF54534">
    <property type="entry name" value="FKBP-like"/>
    <property type="match status" value="1"/>
</dbReference>
<dbReference type="GO" id="GO:0003746">
    <property type="term" value="F:translation elongation factor activity"/>
    <property type="evidence" value="ECO:0007669"/>
    <property type="project" value="UniProtKB-KW"/>
</dbReference>
<dbReference type="InterPro" id="IPR022691">
    <property type="entry name" value="Tscrpt_elong_fac_GreA/B_N"/>
</dbReference>
<organism evidence="6 7">
    <name type="scientific">Streptomyces griseicoloratus</name>
    <dbReference type="NCBI Taxonomy" id="2752516"/>
    <lineage>
        <taxon>Bacteria</taxon>
        <taxon>Bacillati</taxon>
        <taxon>Actinomycetota</taxon>
        <taxon>Actinomycetes</taxon>
        <taxon>Kitasatosporales</taxon>
        <taxon>Streptomycetaceae</taxon>
        <taxon>Streptomyces</taxon>
    </lineage>
</organism>
<keyword evidence="2" id="KW-0804">Transcription</keyword>
<protein>
    <submittedName>
        <fullName evidence="6">GreA/GreB family elongation factor</fullName>
    </submittedName>
</protein>
<feature type="domain" description="Transcription elongation factor GreA/GreB N-terminal" evidence="5">
    <location>
        <begin position="7"/>
        <end position="73"/>
    </location>
</feature>
<dbReference type="Pfam" id="PF01272">
    <property type="entry name" value="GreA_GreB"/>
    <property type="match status" value="1"/>
</dbReference>
<dbReference type="GO" id="GO:0070063">
    <property type="term" value="F:RNA polymerase binding"/>
    <property type="evidence" value="ECO:0007669"/>
    <property type="project" value="InterPro"/>
</dbReference>
<dbReference type="InterPro" id="IPR036805">
    <property type="entry name" value="Tscrpt_elong_fac_GreA/B_N_sf"/>
</dbReference>
<dbReference type="Gene3D" id="3.10.50.30">
    <property type="entry name" value="Transcription elongation factor, GreA/GreB, C-terminal domain"/>
    <property type="match status" value="1"/>
</dbReference>
<dbReference type="InterPro" id="IPR023459">
    <property type="entry name" value="Tscrpt_elong_fac_GreA/B_fam"/>
</dbReference>
<sequence length="160" mass="16711">MSSESAPISETARQALERELADLCDERASVSATLRDSDAVGDRADEADELQRADALARLDARIAQITTRLRRAASAGPPPTDMVGVGSTVTLRFADGAVETVQIDETAVESDRTSVTSDSPLGRALLGHRAGDSVSYDTPEGQTSAVVVSLGRQPSGGQE</sequence>
<dbReference type="PANTHER" id="PTHR30437">
    <property type="entry name" value="TRANSCRIPTION ELONGATION FACTOR GREA"/>
    <property type="match status" value="1"/>
</dbReference>
<dbReference type="GO" id="GO:0006354">
    <property type="term" value="P:DNA-templated transcription elongation"/>
    <property type="evidence" value="ECO:0007669"/>
    <property type="project" value="TreeGrafter"/>
</dbReference>
<dbReference type="GO" id="GO:0003677">
    <property type="term" value="F:DNA binding"/>
    <property type="evidence" value="ECO:0007669"/>
    <property type="project" value="InterPro"/>
</dbReference>
<evidence type="ECO:0000256" key="1">
    <source>
        <dbReference type="ARBA" id="ARBA00023015"/>
    </source>
</evidence>